<feature type="region of interest" description="Disordered" evidence="1">
    <location>
        <begin position="167"/>
        <end position="207"/>
    </location>
</feature>
<accession>A0A136J5X4</accession>
<dbReference type="AlphaFoldDB" id="A0A136J5X4"/>
<evidence type="ECO:0000313" key="3">
    <source>
        <dbReference type="Proteomes" id="UP000070501"/>
    </source>
</evidence>
<evidence type="ECO:0000256" key="1">
    <source>
        <dbReference type="SAM" id="MobiDB-lite"/>
    </source>
</evidence>
<reference evidence="3" key="1">
    <citation type="submission" date="2016-02" db="EMBL/GenBank/DDBJ databases">
        <title>Draft genome sequence of Microdochium bolleyi, a fungal endophyte of beachgrass.</title>
        <authorList>
            <consortium name="DOE Joint Genome Institute"/>
            <person name="David A.S."/>
            <person name="May G."/>
            <person name="Haridas S."/>
            <person name="Lim J."/>
            <person name="Wang M."/>
            <person name="Labutti K."/>
            <person name="Lipzen A."/>
            <person name="Barry K."/>
            <person name="Grigoriev I.V."/>
        </authorList>
    </citation>
    <scope>NUCLEOTIDE SEQUENCE [LARGE SCALE GENOMIC DNA]</scope>
    <source>
        <strain evidence="3">J235TASD1</strain>
    </source>
</reference>
<evidence type="ECO:0000313" key="2">
    <source>
        <dbReference type="EMBL" id="KXJ92533.1"/>
    </source>
</evidence>
<keyword evidence="3" id="KW-1185">Reference proteome</keyword>
<protein>
    <submittedName>
        <fullName evidence="2">Uncharacterized protein</fullName>
    </submittedName>
</protein>
<dbReference type="EMBL" id="KQ964248">
    <property type="protein sequence ID" value="KXJ92533.1"/>
    <property type="molecule type" value="Genomic_DNA"/>
</dbReference>
<gene>
    <name evidence="2" type="ORF">Micbo1qcDRAFT_173714</name>
</gene>
<dbReference type="Proteomes" id="UP000070501">
    <property type="component" value="Unassembled WGS sequence"/>
</dbReference>
<name>A0A136J5X4_9PEZI</name>
<proteinExistence type="predicted"/>
<sequence>MPTPSTSFRACLPSSAARSDSLPRSHGSSQWKPYVRAFRNVVFSRGKSDRYTWVNIEFDMVRFVELAINLEKLSEKDSTAIRHMIIHFSEIWVFFEGIADTLYRMKNLESLQMHVAYGGLGGWARHVGYLEARFEEWFGRKDDGWVCPEIRLIDLESGFEVNRENHRTHSGLAPWPSPRAPRPISPRARGTRGRGCRGSRGGRIARS</sequence>
<dbReference type="OrthoDB" id="3473305at2759"/>
<dbReference type="InParanoid" id="A0A136J5X4"/>
<feature type="compositionally biased region" description="Pro residues" evidence="1">
    <location>
        <begin position="175"/>
        <end position="184"/>
    </location>
</feature>
<organism evidence="2 3">
    <name type="scientific">Microdochium bolleyi</name>
    <dbReference type="NCBI Taxonomy" id="196109"/>
    <lineage>
        <taxon>Eukaryota</taxon>
        <taxon>Fungi</taxon>
        <taxon>Dikarya</taxon>
        <taxon>Ascomycota</taxon>
        <taxon>Pezizomycotina</taxon>
        <taxon>Sordariomycetes</taxon>
        <taxon>Xylariomycetidae</taxon>
        <taxon>Xylariales</taxon>
        <taxon>Microdochiaceae</taxon>
        <taxon>Microdochium</taxon>
    </lineage>
</organism>